<dbReference type="AlphaFoldDB" id="A0A4D8PYT3"/>
<evidence type="ECO:0000259" key="3">
    <source>
        <dbReference type="Pfam" id="PF13276"/>
    </source>
</evidence>
<evidence type="ECO:0000256" key="1">
    <source>
        <dbReference type="SAM" id="MobiDB-lite"/>
    </source>
</evidence>
<name>A0A4D8PYT3_AZOBR</name>
<dbReference type="GO" id="GO:0015074">
    <property type="term" value="P:DNA integration"/>
    <property type="evidence" value="ECO:0007669"/>
    <property type="project" value="InterPro"/>
</dbReference>
<dbReference type="InterPro" id="IPR050900">
    <property type="entry name" value="Transposase_IS3/IS150/IS904"/>
</dbReference>
<proteinExistence type="predicted"/>
<feature type="domain" description="Integrase catalytic" evidence="2">
    <location>
        <begin position="125"/>
        <end position="160"/>
    </location>
</feature>
<dbReference type="InterPro" id="IPR012337">
    <property type="entry name" value="RNaseH-like_sf"/>
</dbReference>
<dbReference type="InterPro" id="IPR025948">
    <property type="entry name" value="HTH-like_dom"/>
</dbReference>
<dbReference type="SUPFAM" id="SSF46689">
    <property type="entry name" value="Homeodomain-like"/>
    <property type="match status" value="1"/>
</dbReference>
<accession>A0A4D8PYT3</accession>
<dbReference type="PANTHER" id="PTHR46889">
    <property type="entry name" value="TRANSPOSASE INSF FOR INSERTION SEQUENCE IS3B-RELATED"/>
    <property type="match status" value="1"/>
</dbReference>
<dbReference type="InterPro" id="IPR001584">
    <property type="entry name" value="Integrase_cat-core"/>
</dbReference>
<evidence type="ECO:0000259" key="2">
    <source>
        <dbReference type="Pfam" id="PF00665"/>
    </source>
</evidence>
<dbReference type="InterPro" id="IPR009057">
    <property type="entry name" value="Homeodomain-like_sf"/>
</dbReference>
<feature type="compositionally biased region" description="Polar residues" evidence="1">
    <location>
        <begin position="196"/>
        <end position="207"/>
    </location>
</feature>
<dbReference type="GO" id="GO:0003676">
    <property type="term" value="F:nucleic acid binding"/>
    <property type="evidence" value="ECO:0007669"/>
    <property type="project" value="InterPro"/>
</dbReference>
<reference evidence="4 5" key="1">
    <citation type="submission" date="2018-09" db="EMBL/GenBank/DDBJ databases">
        <title>Whole genome based analysis of evolution and adaptive divergence in Indian and Brazilian strains of Azospirillum brasilense.</title>
        <authorList>
            <person name="Singh C."/>
            <person name="Tripathi A.K."/>
        </authorList>
    </citation>
    <scope>NUCLEOTIDE SEQUENCE [LARGE SCALE GENOMIC DNA]</scope>
    <source>
        <strain evidence="4 5">MTCC4036</strain>
    </source>
</reference>
<sequence>MRFRIIEDCRNEYPVRVLCDALGVSPSGYYAWRTRPESPRQVANRQLLDDIRRLHADHRERYGAPCIHAALRAQGRTVSRGRVERLMHRHGLRAQRLRAFRVCTTDSNHALPFAPNLLDRNFTPTAPNQVWLTDITDVPTDEGWVYLAVVLDLFSRKAIGGRCAIICAPNCRWRRSPWPSSASGRPPAFCTLPTADANTPRRTTARP</sequence>
<dbReference type="PANTHER" id="PTHR46889:SF4">
    <property type="entry name" value="TRANSPOSASE INSO FOR INSERTION SEQUENCE ELEMENT IS911B-RELATED"/>
    <property type="match status" value="1"/>
</dbReference>
<feature type="compositionally biased region" description="Low complexity" evidence="1">
    <location>
        <begin position="179"/>
        <end position="188"/>
    </location>
</feature>
<organism evidence="4 5">
    <name type="scientific">Azospirillum brasilense</name>
    <dbReference type="NCBI Taxonomy" id="192"/>
    <lineage>
        <taxon>Bacteria</taxon>
        <taxon>Pseudomonadati</taxon>
        <taxon>Pseudomonadota</taxon>
        <taxon>Alphaproteobacteria</taxon>
        <taxon>Rhodospirillales</taxon>
        <taxon>Azospirillaceae</taxon>
        <taxon>Azospirillum</taxon>
    </lineage>
</organism>
<evidence type="ECO:0000313" key="5">
    <source>
        <dbReference type="Proteomes" id="UP000298596"/>
    </source>
</evidence>
<dbReference type="Gene3D" id="3.30.420.10">
    <property type="entry name" value="Ribonuclease H-like superfamily/Ribonuclease H"/>
    <property type="match status" value="1"/>
</dbReference>
<protein>
    <submittedName>
        <fullName evidence="4">IS3 family transposase</fullName>
    </submittedName>
</protein>
<evidence type="ECO:0000313" key="4">
    <source>
        <dbReference type="EMBL" id="QCO00656.1"/>
    </source>
</evidence>
<dbReference type="Proteomes" id="UP000298596">
    <property type="component" value="Chromosome"/>
</dbReference>
<feature type="region of interest" description="Disordered" evidence="1">
    <location>
        <begin position="179"/>
        <end position="207"/>
    </location>
</feature>
<dbReference type="InterPro" id="IPR048020">
    <property type="entry name" value="Transpos_IS3"/>
</dbReference>
<gene>
    <name evidence="4" type="ORF">D3867_00365</name>
</gene>
<dbReference type="Pfam" id="PF13276">
    <property type="entry name" value="HTH_21"/>
    <property type="match status" value="1"/>
</dbReference>
<dbReference type="SUPFAM" id="SSF53098">
    <property type="entry name" value="Ribonuclease H-like"/>
    <property type="match status" value="1"/>
</dbReference>
<dbReference type="InterPro" id="IPR036397">
    <property type="entry name" value="RNaseH_sf"/>
</dbReference>
<dbReference type="EMBL" id="CP032330">
    <property type="protein sequence ID" value="QCO00656.1"/>
    <property type="molecule type" value="Genomic_DNA"/>
</dbReference>
<feature type="domain" description="HTH-like" evidence="3">
    <location>
        <begin position="45"/>
        <end position="99"/>
    </location>
</feature>
<dbReference type="Pfam" id="PF00665">
    <property type="entry name" value="rve"/>
    <property type="match status" value="1"/>
</dbReference>
<dbReference type="NCBIfam" id="NF033516">
    <property type="entry name" value="transpos_IS3"/>
    <property type="match status" value="1"/>
</dbReference>